<evidence type="ECO:0000313" key="2">
    <source>
        <dbReference type="EMBL" id="VFK02494.1"/>
    </source>
</evidence>
<accession>A0A450VF17</accession>
<dbReference type="EMBL" id="CAADFG010000317">
    <property type="protein sequence ID" value="VFK03321.1"/>
    <property type="molecule type" value="Genomic_DNA"/>
</dbReference>
<keyword evidence="1" id="KW-0812">Transmembrane</keyword>
<feature type="transmembrane region" description="Helical" evidence="1">
    <location>
        <begin position="7"/>
        <end position="29"/>
    </location>
</feature>
<keyword evidence="1" id="KW-1133">Transmembrane helix</keyword>
<keyword evidence="1" id="KW-0472">Membrane</keyword>
<gene>
    <name evidence="3" type="ORF">BECKH772A_GA0070896_103172</name>
    <name evidence="2" type="ORF">BECKH772B_GA0070898_102842</name>
    <name evidence="4" type="ORF">BECKH772C_GA0070978_103092</name>
</gene>
<evidence type="ECO:0000256" key="1">
    <source>
        <dbReference type="SAM" id="Phobius"/>
    </source>
</evidence>
<protein>
    <submittedName>
        <fullName evidence="3">Uncharacterized protein</fullName>
    </submittedName>
</protein>
<proteinExistence type="predicted"/>
<sequence>MRIELDAIKLAVAIATIVVLVGAAFLAGWKSSDDSENTESLASLIREWKKLSDRNTGVNESFENRLSQLERSYTKYVSSLERQLARCKVGSERFEVEMGQSWELAKNALYLGLNSVYPNRIIINYDNKERVLHVGEGISDAKVHGKPCTLTLLAIMERTASAAFKFVCREGEAGSGAGLNSTH</sequence>
<name>A0A450VF17_9GAMM</name>
<reference evidence="3" key="1">
    <citation type="submission" date="2019-02" db="EMBL/GenBank/DDBJ databases">
        <authorList>
            <person name="Gruber-Vodicka R. H."/>
            <person name="Seah K. B. B."/>
        </authorList>
    </citation>
    <scope>NUCLEOTIDE SEQUENCE</scope>
    <source>
        <strain evidence="4">BECK_SA2B12</strain>
        <strain evidence="3">BECK_SA2B15</strain>
        <strain evidence="2">BECK_SA2B20</strain>
    </source>
</reference>
<evidence type="ECO:0000313" key="3">
    <source>
        <dbReference type="EMBL" id="VFK03321.1"/>
    </source>
</evidence>
<organism evidence="3">
    <name type="scientific">Candidatus Kentrum eta</name>
    <dbReference type="NCBI Taxonomy" id="2126337"/>
    <lineage>
        <taxon>Bacteria</taxon>
        <taxon>Pseudomonadati</taxon>
        <taxon>Pseudomonadota</taxon>
        <taxon>Gammaproteobacteria</taxon>
        <taxon>Candidatus Kentrum</taxon>
    </lineage>
</organism>
<dbReference type="EMBL" id="CAADFI010000284">
    <property type="protein sequence ID" value="VFK02494.1"/>
    <property type="molecule type" value="Genomic_DNA"/>
</dbReference>
<dbReference type="AlphaFoldDB" id="A0A450VF17"/>
<dbReference type="EMBL" id="CAADFJ010000309">
    <property type="protein sequence ID" value="VFK05898.1"/>
    <property type="molecule type" value="Genomic_DNA"/>
</dbReference>
<evidence type="ECO:0000313" key="4">
    <source>
        <dbReference type="EMBL" id="VFK05898.1"/>
    </source>
</evidence>